<dbReference type="InterPro" id="IPR002347">
    <property type="entry name" value="SDR_fam"/>
</dbReference>
<dbReference type="InterPro" id="IPR006393">
    <property type="entry name" value="Sepiapterin_red"/>
</dbReference>
<dbReference type="Proteomes" id="UP001497623">
    <property type="component" value="Unassembled WGS sequence"/>
</dbReference>
<keyword evidence="10" id="KW-1185">Reference proteome</keyword>
<dbReference type="SUPFAM" id="SSF51735">
    <property type="entry name" value="NAD(P)-binding Rossmann-fold domains"/>
    <property type="match status" value="1"/>
</dbReference>
<evidence type="ECO:0000256" key="4">
    <source>
        <dbReference type="ARBA" id="ARBA00013075"/>
    </source>
</evidence>
<evidence type="ECO:0000256" key="6">
    <source>
        <dbReference type="ARBA" id="ARBA00022490"/>
    </source>
</evidence>
<dbReference type="Gene3D" id="3.40.50.720">
    <property type="entry name" value="NAD(P)-binding Rossmann-like Domain"/>
    <property type="match status" value="1"/>
</dbReference>
<proteinExistence type="inferred from homology"/>
<sequence>MSEPKPWGVCWVVVTGASKGLGAEICVGFAKLMAPGSCIVGVARSSQGLKDTEQKVKQANPHVQFKSVVLDLGSADKEGMESALAPTLSTLENTALSKVLMVHNAGSLGDLQYVKNLIDHEHTRKYYEFNISSVITLNAIFMDYVKSLPSSVQCQIINISSLCAITPFKSWGLYCAGKAARDMFFKVLATEEPTISVLSYSPGPLDGDMQAQVRATSADDEIRTSFTAMKEQGNLLPIHVSVAKMLQVIHANKFKSGDHVDYYDEI</sequence>
<comment type="subunit">
    <text evidence="3">Homodimer.</text>
</comment>
<dbReference type="EC" id="1.1.1.153" evidence="4"/>
<reference evidence="9 10" key="1">
    <citation type="submission" date="2024-05" db="EMBL/GenBank/DDBJ databases">
        <authorList>
            <person name="Wallberg A."/>
        </authorList>
    </citation>
    <scope>NUCLEOTIDE SEQUENCE [LARGE SCALE GENOMIC DNA]</scope>
</reference>
<dbReference type="GO" id="GO:0006729">
    <property type="term" value="P:tetrahydrobiopterin biosynthetic process"/>
    <property type="evidence" value="ECO:0007669"/>
    <property type="project" value="InterPro"/>
</dbReference>
<gene>
    <name evidence="9" type="ORF">MNOR_LOCUS5647</name>
</gene>
<dbReference type="NCBIfam" id="TIGR01500">
    <property type="entry name" value="sepiapter_red"/>
    <property type="match status" value="1"/>
</dbReference>
<dbReference type="PRINTS" id="PR00081">
    <property type="entry name" value="GDHRDH"/>
</dbReference>
<dbReference type="Pfam" id="PF00106">
    <property type="entry name" value="adh_short"/>
    <property type="match status" value="1"/>
</dbReference>
<evidence type="ECO:0000256" key="8">
    <source>
        <dbReference type="ARBA" id="ARBA00023002"/>
    </source>
</evidence>
<evidence type="ECO:0000256" key="2">
    <source>
        <dbReference type="ARBA" id="ARBA00010483"/>
    </source>
</evidence>
<evidence type="ECO:0000256" key="7">
    <source>
        <dbReference type="ARBA" id="ARBA00022857"/>
    </source>
</evidence>
<evidence type="ECO:0000256" key="1">
    <source>
        <dbReference type="ARBA" id="ARBA00004496"/>
    </source>
</evidence>
<keyword evidence="6" id="KW-0963">Cytoplasm</keyword>
<comment type="subcellular location">
    <subcellularLocation>
        <location evidence="1">Cytoplasm</location>
    </subcellularLocation>
</comment>
<evidence type="ECO:0000313" key="10">
    <source>
        <dbReference type="Proteomes" id="UP001497623"/>
    </source>
</evidence>
<keyword evidence="8" id="KW-0560">Oxidoreductase</keyword>
<dbReference type="InterPro" id="IPR051721">
    <property type="entry name" value="Biopterin_syn/organic_redct"/>
</dbReference>
<dbReference type="AlphaFoldDB" id="A0AAV2PXU3"/>
<comment type="similarity">
    <text evidence="2">Belongs to the sepiapterin reductase family.</text>
</comment>
<evidence type="ECO:0000313" key="9">
    <source>
        <dbReference type="EMBL" id="CAL4066400.1"/>
    </source>
</evidence>
<dbReference type="PANTHER" id="PTHR44085">
    <property type="entry name" value="SEPIAPTERIN REDUCTASE"/>
    <property type="match status" value="1"/>
</dbReference>
<dbReference type="InterPro" id="IPR036291">
    <property type="entry name" value="NAD(P)-bd_dom_sf"/>
</dbReference>
<organism evidence="9 10">
    <name type="scientific">Meganyctiphanes norvegica</name>
    <name type="common">Northern krill</name>
    <name type="synonym">Thysanopoda norvegica</name>
    <dbReference type="NCBI Taxonomy" id="48144"/>
    <lineage>
        <taxon>Eukaryota</taxon>
        <taxon>Metazoa</taxon>
        <taxon>Ecdysozoa</taxon>
        <taxon>Arthropoda</taxon>
        <taxon>Crustacea</taxon>
        <taxon>Multicrustacea</taxon>
        <taxon>Malacostraca</taxon>
        <taxon>Eumalacostraca</taxon>
        <taxon>Eucarida</taxon>
        <taxon>Euphausiacea</taxon>
        <taxon>Euphausiidae</taxon>
        <taxon>Meganyctiphanes</taxon>
    </lineage>
</organism>
<keyword evidence="7" id="KW-0521">NADP</keyword>
<dbReference type="GO" id="GO:0004757">
    <property type="term" value="F:sepiapterin reductase (NADP+) activity"/>
    <property type="evidence" value="ECO:0007669"/>
    <property type="project" value="UniProtKB-EC"/>
</dbReference>
<comment type="caution">
    <text evidence="9">The sequence shown here is derived from an EMBL/GenBank/DDBJ whole genome shotgun (WGS) entry which is preliminary data.</text>
</comment>
<name>A0AAV2PXU3_MEGNR</name>
<dbReference type="CDD" id="cd05367">
    <property type="entry name" value="SPR-like_SDR_c"/>
    <property type="match status" value="1"/>
</dbReference>
<dbReference type="PANTHER" id="PTHR44085:SF2">
    <property type="entry name" value="SEPIAPTERIN REDUCTASE"/>
    <property type="match status" value="1"/>
</dbReference>
<evidence type="ECO:0000256" key="5">
    <source>
        <dbReference type="ARBA" id="ARBA00019170"/>
    </source>
</evidence>
<dbReference type="EMBL" id="CAXKWB010002215">
    <property type="protein sequence ID" value="CAL4066400.1"/>
    <property type="molecule type" value="Genomic_DNA"/>
</dbReference>
<dbReference type="GO" id="GO:0005737">
    <property type="term" value="C:cytoplasm"/>
    <property type="evidence" value="ECO:0007669"/>
    <property type="project" value="UniProtKB-SubCell"/>
</dbReference>
<dbReference type="FunFam" id="3.40.50.720:FF:000259">
    <property type="entry name" value="Sepiapterin reductase"/>
    <property type="match status" value="1"/>
</dbReference>
<protein>
    <recommendedName>
        <fullName evidence="5">Sepiapterin reductase</fullName>
        <ecNumber evidence="4">1.1.1.153</ecNumber>
    </recommendedName>
</protein>
<evidence type="ECO:0000256" key="3">
    <source>
        <dbReference type="ARBA" id="ARBA00011738"/>
    </source>
</evidence>
<accession>A0AAV2PXU3</accession>